<evidence type="ECO:0000256" key="1">
    <source>
        <dbReference type="ARBA" id="ARBA00022553"/>
    </source>
</evidence>
<dbReference type="InterPro" id="IPR020635">
    <property type="entry name" value="Tyr_kinase_cat_dom"/>
</dbReference>
<dbReference type="Gene3D" id="1.10.510.10">
    <property type="entry name" value="Transferase(Phosphotransferase) domain 1"/>
    <property type="match status" value="2"/>
</dbReference>
<dbReference type="Proteomes" id="UP000825002">
    <property type="component" value="Unassembled WGS sequence"/>
</dbReference>
<dbReference type="Gene3D" id="1.20.80.10">
    <property type="match status" value="1"/>
</dbReference>
<dbReference type="InterPro" id="IPR019749">
    <property type="entry name" value="Band_41_domain"/>
</dbReference>
<keyword evidence="1" id="KW-0597">Phosphoprotein</keyword>
<dbReference type="EMBL" id="JAIFTH010000689">
    <property type="protein sequence ID" value="KAG9509081.1"/>
    <property type="molecule type" value="Genomic_DNA"/>
</dbReference>
<comment type="caution">
    <text evidence="5">The sequence shown here is derived from an EMBL/GenBank/DDBJ whole genome shotgun (WGS) entry which is preliminary data.</text>
</comment>
<dbReference type="InterPro" id="IPR051286">
    <property type="entry name" value="JAK"/>
</dbReference>
<keyword evidence="5" id="KW-0418">Kinase</keyword>
<dbReference type="InterPro" id="IPR041155">
    <property type="entry name" value="FERM_F1"/>
</dbReference>
<dbReference type="PROSITE" id="PS50057">
    <property type="entry name" value="FERM_3"/>
    <property type="match status" value="1"/>
</dbReference>
<evidence type="ECO:0000313" key="6">
    <source>
        <dbReference type="Proteomes" id="UP000825002"/>
    </source>
</evidence>
<dbReference type="Gene3D" id="3.30.200.20">
    <property type="entry name" value="Phosphorylase Kinase, domain 1"/>
    <property type="match status" value="1"/>
</dbReference>
<dbReference type="InterPro" id="IPR001245">
    <property type="entry name" value="Ser-Thr/Tyr_kinase_cat_dom"/>
</dbReference>
<dbReference type="PANTHER" id="PTHR45807:SF7">
    <property type="entry name" value="TYROSINE-PROTEIN KINASE HOPSCOTCH"/>
    <property type="match status" value="1"/>
</dbReference>
<feature type="non-terminal residue" evidence="5">
    <location>
        <position position="1162"/>
    </location>
</feature>
<dbReference type="InterPro" id="IPR000299">
    <property type="entry name" value="FERM_domain"/>
</dbReference>
<protein>
    <submittedName>
        <fullName evidence="5">Tyrosine-protein kinase JAK2</fullName>
    </submittedName>
</protein>
<dbReference type="InterPro" id="IPR000719">
    <property type="entry name" value="Prot_kinase_dom"/>
</dbReference>
<evidence type="ECO:0000259" key="4">
    <source>
        <dbReference type="PROSITE" id="PS50057"/>
    </source>
</evidence>
<accession>A0ABQ7S6U3</accession>
<dbReference type="SUPFAM" id="SSF56112">
    <property type="entry name" value="Protein kinase-like (PK-like)"/>
    <property type="match status" value="2"/>
</dbReference>
<dbReference type="PRINTS" id="PR01823">
    <property type="entry name" value="JANUSKINASE"/>
</dbReference>
<evidence type="ECO:0000313" key="5">
    <source>
        <dbReference type="EMBL" id="KAG9509081.1"/>
    </source>
</evidence>
<dbReference type="InterPro" id="IPR016251">
    <property type="entry name" value="Tyr_kinase_non-rcpt_Jak/Tyk2"/>
</dbReference>
<dbReference type="GO" id="GO:0016301">
    <property type="term" value="F:kinase activity"/>
    <property type="evidence" value="ECO:0007669"/>
    <property type="project" value="UniProtKB-KW"/>
</dbReference>
<feature type="domain" description="FERM" evidence="4">
    <location>
        <begin position="51"/>
        <end position="379"/>
    </location>
</feature>
<sequence length="1162" mass="134073">MASYYMPFRLGHKAKTTDRKLKDKHKDKNATENKIKNGCRDMQSVDNNNVYNVKINFLSPKDYNFHEEQYTFEGEKLAEDLCHDLTSSKGMGTICSHAFALKFTNSSIWLAPNQSLYNLARDTDNRTVKLELRMRFLPSSFETISLTDPAAFEYMFAQIRHDWLHSVPPKMNKKSASQELIDFVLGLACIDIARHAIEIKVVPDRAFVDKVDLGAFLPSAISRLELYWIRYNPSVHKTTLEAYNNCKQDLRLIKYSYMKLFVTHLLSFYGHEYYDTRCSVDGAAGSVQVQIRMTYKNSKCGIYYKSQRYQRKDEKNGLPSDFILICNISEVCYVSINGNTATLCRTNGISPNFEFQDELSLKSFVSFIDGYYRLMVKWSFNICKEIMSPTLVRLKELQSHGPIGSEFSLKKLMLARRLKSYLVRQSSKDRRVYQMDVVTKEQPFLVQTRIFICEDNHYYTTNRINGRLIIDRLAKYKRFADLTRDTAMVSDDRLIQPIHCIYSNELDECPELMISKDFKNIKKDVDDSGPRIVNHNHLKITDFGIGKDGEYNVNLGYINKTKVLIKEFHASEPPPRSNMIVKRYPLQLLSKWVHMENAHIVRSLGLAFANDLTISFVQEHFEAGPLDQYLIQNDLPVSKLLSCVGPLSRALLYLENSKFIHGLIRCHNIIVADDRSDSLQVKLADPVGELDMYVDSAFFPQTVRDKGPSYFSREFYHSEVDVWAFGTTVWQIFSRGQRPQPGSTESSLMHPATCPYNLWLIVQSCWHSNPSRQIQISSIVRDVYHVSINYHDESDNSTVITDTTYLDESPLFSKSETLVVNGQLSTTPSTDTLNQSSISELLGASILEPWPCRAGSFKNGRHDVNLQRSFRNRPKHIEFHQLKIVRELGEGLYGHVDLAELNCFYTKKLVAVKSINHKYTSDTILRDLKLEYDILVNLDHPNIVKVIGLVEKPNLMLVMEYLEFGSLSTYLQRDRDEPLPFTITRQFALEIARGMDYLASQCSIVHRDLAARNVLIGSDYHVKLCDFGLARFVDPSKNYYQLKNFRHLPLKWYAPETLDKWIFTHQTDVWSYGVLLWEIESGGEDPKYQCGPNDLLNLLQSGIRLEFPKYSSRIFADLADDCWNLEPDLRPSFAEIIDILETESSQFEPIDKDSRQVINYTQ</sequence>
<dbReference type="PANTHER" id="PTHR45807">
    <property type="entry name" value="TYROSINE-PROTEIN KINASE HOPSCOTCH"/>
    <property type="match status" value="1"/>
</dbReference>
<organism evidence="5 6">
    <name type="scientific">Fragariocoptes setiger</name>
    <dbReference type="NCBI Taxonomy" id="1670756"/>
    <lineage>
        <taxon>Eukaryota</taxon>
        <taxon>Metazoa</taxon>
        <taxon>Ecdysozoa</taxon>
        <taxon>Arthropoda</taxon>
        <taxon>Chelicerata</taxon>
        <taxon>Arachnida</taxon>
        <taxon>Acari</taxon>
        <taxon>Acariformes</taxon>
        <taxon>Trombidiformes</taxon>
        <taxon>Prostigmata</taxon>
        <taxon>Eupodina</taxon>
        <taxon>Eriophyoidea</taxon>
        <taxon>Phytoptidae</taxon>
        <taxon>Fragariocoptes</taxon>
    </lineage>
</organism>
<proteinExistence type="predicted"/>
<dbReference type="CDD" id="cd00192">
    <property type="entry name" value="PTKc"/>
    <property type="match status" value="1"/>
</dbReference>
<evidence type="ECO:0000256" key="2">
    <source>
        <dbReference type="ARBA" id="ARBA00022999"/>
    </source>
</evidence>
<keyword evidence="2" id="KW-0727">SH2 domain</keyword>
<dbReference type="PROSITE" id="PS00109">
    <property type="entry name" value="PROTEIN_KINASE_TYR"/>
    <property type="match status" value="1"/>
</dbReference>
<dbReference type="InterPro" id="IPR011009">
    <property type="entry name" value="Kinase-like_dom_sf"/>
</dbReference>
<dbReference type="Pfam" id="PF07714">
    <property type="entry name" value="PK_Tyr_Ser-Thr"/>
    <property type="match status" value="2"/>
</dbReference>
<gene>
    <name evidence="5" type="primary">Jak2</name>
    <name evidence="5" type="ORF">GZH46_02410</name>
</gene>
<dbReference type="SMART" id="SM00295">
    <property type="entry name" value="B41"/>
    <property type="match status" value="1"/>
</dbReference>
<keyword evidence="5" id="KW-0808">Transferase</keyword>
<feature type="domain" description="Protein kinase" evidence="3">
    <location>
        <begin position="882"/>
        <end position="1147"/>
    </location>
</feature>
<feature type="domain" description="Protein kinase" evidence="3">
    <location>
        <begin position="537"/>
        <end position="788"/>
    </location>
</feature>
<keyword evidence="6" id="KW-1185">Reference proteome</keyword>
<evidence type="ECO:0000259" key="3">
    <source>
        <dbReference type="PROSITE" id="PS50011"/>
    </source>
</evidence>
<dbReference type="Pfam" id="PF18379">
    <property type="entry name" value="FERM_F1"/>
    <property type="match status" value="1"/>
</dbReference>
<dbReference type="InterPro" id="IPR014352">
    <property type="entry name" value="FERM/acyl-CoA-bd_prot_sf"/>
</dbReference>
<name>A0ABQ7S6U3_9ACAR</name>
<dbReference type="InterPro" id="IPR008266">
    <property type="entry name" value="Tyr_kinase_AS"/>
</dbReference>
<dbReference type="PROSITE" id="PS50011">
    <property type="entry name" value="PROTEIN_KINASE_DOM"/>
    <property type="match status" value="2"/>
</dbReference>
<reference evidence="5 6" key="1">
    <citation type="submission" date="2020-10" db="EMBL/GenBank/DDBJ databases">
        <authorList>
            <person name="Klimov P.B."/>
            <person name="Dyachkov S.M."/>
            <person name="Chetverikov P.E."/>
        </authorList>
    </citation>
    <scope>NUCLEOTIDE SEQUENCE [LARGE SCALE GENOMIC DNA]</scope>
    <source>
        <strain evidence="5">BMOC 18-1129-001#AD2665</strain>
        <tissue evidence="5">Entire mites</tissue>
    </source>
</reference>
<dbReference type="SMART" id="SM00219">
    <property type="entry name" value="TyrKc"/>
    <property type="match status" value="1"/>
</dbReference>
<dbReference type="PRINTS" id="PR00109">
    <property type="entry name" value="TYRKINASE"/>
</dbReference>